<proteinExistence type="predicted"/>
<evidence type="ECO:0000256" key="2">
    <source>
        <dbReference type="SAM" id="Phobius"/>
    </source>
</evidence>
<evidence type="ECO:0000256" key="1">
    <source>
        <dbReference type="SAM" id="MobiDB-lite"/>
    </source>
</evidence>
<gene>
    <name evidence="3" type="ORF">BU16DRAFT_531503</name>
</gene>
<evidence type="ECO:0008006" key="5">
    <source>
        <dbReference type="Google" id="ProtNLM"/>
    </source>
</evidence>
<feature type="compositionally biased region" description="Polar residues" evidence="1">
    <location>
        <begin position="136"/>
        <end position="152"/>
    </location>
</feature>
<feature type="compositionally biased region" description="Low complexity" evidence="1">
    <location>
        <begin position="153"/>
        <end position="175"/>
    </location>
</feature>
<feature type="transmembrane region" description="Helical" evidence="2">
    <location>
        <begin position="188"/>
        <end position="209"/>
    </location>
</feature>
<name>A0A6A6QBS8_9PEZI</name>
<dbReference type="OrthoDB" id="4770059at2759"/>
<dbReference type="EMBL" id="MU004199">
    <property type="protein sequence ID" value="KAF2489093.1"/>
    <property type="molecule type" value="Genomic_DNA"/>
</dbReference>
<evidence type="ECO:0000313" key="4">
    <source>
        <dbReference type="Proteomes" id="UP000799750"/>
    </source>
</evidence>
<feature type="region of interest" description="Disordered" evidence="1">
    <location>
        <begin position="136"/>
        <end position="176"/>
    </location>
</feature>
<keyword evidence="2" id="KW-0472">Membrane</keyword>
<reference evidence="3" key="1">
    <citation type="journal article" date="2020" name="Stud. Mycol.">
        <title>101 Dothideomycetes genomes: a test case for predicting lifestyles and emergence of pathogens.</title>
        <authorList>
            <person name="Haridas S."/>
            <person name="Albert R."/>
            <person name="Binder M."/>
            <person name="Bloem J."/>
            <person name="Labutti K."/>
            <person name="Salamov A."/>
            <person name="Andreopoulos B."/>
            <person name="Baker S."/>
            <person name="Barry K."/>
            <person name="Bills G."/>
            <person name="Bluhm B."/>
            <person name="Cannon C."/>
            <person name="Castanera R."/>
            <person name="Culley D."/>
            <person name="Daum C."/>
            <person name="Ezra D."/>
            <person name="Gonzalez J."/>
            <person name="Henrissat B."/>
            <person name="Kuo A."/>
            <person name="Liang C."/>
            <person name="Lipzen A."/>
            <person name="Lutzoni F."/>
            <person name="Magnuson J."/>
            <person name="Mondo S."/>
            <person name="Nolan M."/>
            <person name="Ohm R."/>
            <person name="Pangilinan J."/>
            <person name="Park H.-J."/>
            <person name="Ramirez L."/>
            <person name="Alfaro M."/>
            <person name="Sun H."/>
            <person name="Tritt A."/>
            <person name="Yoshinaga Y."/>
            <person name="Zwiers L.-H."/>
            <person name="Turgeon B."/>
            <person name="Goodwin S."/>
            <person name="Spatafora J."/>
            <person name="Crous P."/>
            <person name="Grigoriev I."/>
        </authorList>
    </citation>
    <scope>NUCLEOTIDE SEQUENCE</scope>
    <source>
        <strain evidence="3">CBS 269.34</strain>
    </source>
</reference>
<protein>
    <recommendedName>
        <fullName evidence="5">Mid2 domain-containing protein</fullName>
    </recommendedName>
</protein>
<accession>A0A6A6QBS8</accession>
<keyword evidence="2" id="KW-1133">Transmembrane helix</keyword>
<keyword evidence="4" id="KW-1185">Reference proteome</keyword>
<dbReference type="AlphaFoldDB" id="A0A6A6QBS8"/>
<feature type="region of interest" description="Disordered" evidence="1">
    <location>
        <begin position="217"/>
        <end position="282"/>
    </location>
</feature>
<organism evidence="3 4">
    <name type="scientific">Lophium mytilinum</name>
    <dbReference type="NCBI Taxonomy" id="390894"/>
    <lineage>
        <taxon>Eukaryota</taxon>
        <taxon>Fungi</taxon>
        <taxon>Dikarya</taxon>
        <taxon>Ascomycota</taxon>
        <taxon>Pezizomycotina</taxon>
        <taxon>Dothideomycetes</taxon>
        <taxon>Pleosporomycetidae</taxon>
        <taxon>Mytilinidiales</taxon>
        <taxon>Mytilinidiaceae</taxon>
        <taxon>Lophium</taxon>
    </lineage>
</organism>
<evidence type="ECO:0000313" key="3">
    <source>
        <dbReference type="EMBL" id="KAF2489093.1"/>
    </source>
</evidence>
<dbReference type="Proteomes" id="UP000799750">
    <property type="component" value="Unassembled WGS sequence"/>
</dbReference>
<sequence length="282" mass="29553">MAAADLVTDSSWNIYYYSPAICPSGWTEATTFSSLSQANPSSVWFSIESNTNVALCCPSEYNYFSGLGHQCTSQITQNQIVQYVFATFNGASGYDRGTVSTSTFASDATAWGDGVPIWWQNSDDALLAAASTMLPSASSSTVPTTGLASTGGTARPSATTSIPSSTAATSASSTAVPGVGGLSTGAKVGLGVGIPVAIIAGLALGYLLFRRRQGRGTPYGGATDVQLGKYRHNAPPGPYYDGQQPPNQPTHEIYSQPEPYHSMHELPSTTQQRSGDVGFQYR</sequence>
<keyword evidence="2" id="KW-0812">Transmembrane</keyword>